<dbReference type="AlphaFoldDB" id="A0A429G740"/>
<feature type="transmembrane region" description="Helical" evidence="1">
    <location>
        <begin position="94"/>
        <end position="122"/>
    </location>
</feature>
<evidence type="ECO:0000313" key="3">
    <source>
        <dbReference type="Proteomes" id="UP000278149"/>
    </source>
</evidence>
<dbReference type="GeneID" id="6094547"/>
<keyword evidence="1" id="KW-0472">Membrane</keyword>
<dbReference type="RefSeq" id="WP_012309913.1">
    <property type="nucleotide sequence ID" value="NZ_RCOR01000018.1"/>
</dbReference>
<gene>
    <name evidence="2" type="ORF">D9Q81_03405</name>
</gene>
<dbReference type="EMBL" id="RCOR01000018">
    <property type="protein sequence ID" value="RSN69658.1"/>
    <property type="molecule type" value="Genomic_DNA"/>
</dbReference>
<sequence length="236" mass="26247">MGFEIEEAPIEEYSFKEYILQPAILSNRIFSAIISSPRLKYWLLATIISSPFQALGSWLIMNKLLIEIRASEELPAETLQLMKSVMDLMLRNPLIIFIDSLIGELLAGIISGIVIFLVAKLLAGKGSLSSGIALAGLRSLPSIVYGILLAVLGLSLPTTRWVIEIGPQMNFNTNVPWEIFLQESVLQLIISVWFLLVLLLSYIRGYGMTRTRAAIASLVTWLVSNIFLLIGFLSYI</sequence>
<reference evidence="2 3" key="1">
    <citation type="submission" date="2018-10" db="EMBL/GenBank/DDBJ databases">
        <title>Co-occurring genomic capacity for anaerobic methane metabolism and dissimilatory sulfite reduction discovered in the Korarchaeota.</title>
        <authorList>
            <person name="Mckay L.J."/>
            <person name="Dlakic M."/>
            <person name="Fields M.W."/>
            <person name="Delmont T.O."/>
            <person name="Eren A.M."/>
            <person name="Jay Z.J."/>
            <person name="Klingelsmith K.B."/>
            <person name="Rusch D.B."/>
            <person name="Inskeep W.P."/>
        </authorList>
    </citation>
    <scope>NUCLEOTIDE SEQUENCE [LARGE SCALE GENOMIC DNA]</scope>
    <source>
        <strain evidence="2 3">WS</strain>
    </source>
</reference>
<name>A0A429G740_9CREN</name>
<keyword evidence="1" id="KW-0812">Transmembrane</keyword>
<evidence type="ECO:0000256" key="1">
    <source>
        <dbReference type="SAM" id="Phobius"/>
    </source>
</evidence>
<feature type="transmembrane region" description="Helical" evidence="1">
    <location>
        <begin position="215"/>
        <end position="235"/>
    </location>
</feature>
<organism evidence="2 3">
    <name type="scientific">Candidatus Korarchaeum cryptofilum</name>
    <dbReference type="NCBI Taxonomy" id="498846"/>
    <lineage>
        <taxon>Archaea</taxon>
        <taxon>Thermoproteota</taxon>
        <taxon>Candidatus Korarchaeia</taxon>
        <taxon>Candidatus Korarchaeales</taxon>
        <taxon>Candidatus Korarchaeaceae</taxon>
        <taxon>Candidatus Korarchaeum</taxon>
    </lineage>
</organism>
<evidence type="ECO:0008006" key="4">
    <source>
        <dbReference type="Google" id="ProtNLM"/>
    </source>
</evidence>
<feature type="transmembrane region" description="Helical" evidence="1">
    <location>
        <begin position="185"/>
        <end position="203"/>
    </location>
</feature>
<proteinExistence type="predicted"/>
<comment type="caution">
    <text evidence="2">The sequence shown here is derived from an EMBL/GenBank/DDBJ whole genome shotgun (WGS) entry which is preliminary data.</text>
</comment>
<accession>A0A429G740</accession>
<dbReference type="Proteomes" id="UP000278149">
    <property type="component" value="Unassembled WGS sequence"/>
</dbReference>
<protein>
    <recommendedName>
        <fullName evidence="4">Yip1 domain-containing protein</fullName>
    </recommendedName>
</protein>
<evidence type="ECO:0000313" key="2">
    <source>
        <dbReference type="EMBL" id="RSN69658.1"/>
    </source>
</evidence>
<keyword evidence="1" id="KW-1133">Transmembrane helix</keyword>